<dbReference type="Proteomes" id="UP000324222">
    <property type="component" value="Unassembled WGS sequence"/>
</dbReference>
<protein>
    <submittedName>
        <fullName evidence="2">Uncharacterized protein</fullName>
    </submittedName>
</protein>
<feature type="region of interest" description="Disordered" evidence="1">
    <location>
        <begin position="1"/>
        <end position="20"/>
    </location>
</feature>
<feature type="compositionally biased region" description="Basic and acidic residues" evidence="1">
    <location>
        <begin position="1"/>
        <end position="10"/>
    </location>
</feature>
<dbReference type="AlphaFoldDB" id="A0A5B7HHH4"/>
<comment type="caution">
    <text evidence="2">The sequence shown here is derived from an EMBL/GenBank/DDBJ whole genome shotgun (WGS) entry which is preliminary data.</text>
</comment>
<evidence type="ECO:0000313" key="2">
    <source>
        <dbReference type="EMBL" id="MPC69376.1"/>
    </source>
</evidence>
<proteinExistence type="predicted"/>
<dbReference type="EMBL" id="VSRR010029314">
    <property type="protein sequence ID" value="MPC69376.1"/>
    <property type="molecule type" value="Genomic_DNA"/>
</dbReference>
<name>A0A5B7HHH4_PORTR</name>
<keyword evidence="3" id="KW-1185">Reference proteome</keyword>
<sequence length="104" mass="10848">MLGGRREGGKGGKGGRGGGLSVAESVIVARVGLIPPDCNGAAAAWSVFVRHSPSPPSLPRSTTVWTTRLLVSPASYKRKRTKWTVADEDFPPSTCPSGIIIGTF</sequence>
<accession>A0A5B7HHH4</accession>
<reference evidence="2 3" key="1">
    <citation type="submission" date="2019-05" db="EMBL/GenBank/DDBJ databases">
        <title>Another draft genome of Portunus trituberculatus and its Hox gene families provides insights of decapod evolution.</title>
        <authorList>
            <person name="Jeong J.-H."/>
            <person name="Song I."/>
            <person name="Kim S."/>
            <person name="Choi T."/>
            <person name="Kim D."/>
            <person name="Ryu S."/>
            <person name="Kim W."/>
        </authorList>
    </citation>
    <scope>NUCLEOTIDE SEQUENCE [LARGE SCALE GENOMIC DNA]</scope>
    <source>
        <tissue evidence="2">Muscle</tissue>
    </source>
</reference>
<feature type="compositionally biased region" description="Gly residues" evidence="1">
    <location>
        <begin position="11"/>
        <end position="20"/>
    </location>
</feature>
<gene>
    <name evidence="2" type="ORF">E2C01_063599</name>
</gene>
<organism evidence="2 3">
    <name type="scientific">Portunus trituberculatus</name>
    <name type="common">Swimming crab</name>
    <name type="synonym">Neptunus trituberculatus</name>
    <dbReference type="NCBI Taxonomy" id="210409"/>
    <lineage>
        <taxon>Eukaryota</taxon>
        <taxon>Metazoa</taxon>
        <taxon>Ecdysozoa</taxon>
        <taxon>Arthropoda</taxon>
        <taxon>Crustacea</taxon>
        <taxon>Multicrustacea</taxon>
        <taxon>Malacostraca</taxon>
        <taxon>Eumalacostraca</taxon>
        <taxon>Eucarida</taxon>
        <taxon>Decapoda</taxon>
        <taxon>Pleocyemata</taxon>
        <taxon>Brachyura</taxon>
        <taxon>Eubrachyura</taxon>
        <taxon>Portunoidea</taxon>
        <taxon>Portunidae</taxon>
        <taxon>Portuninae</taxon>
        <taxon>Portunus</taxon>
    </lineage>
</organism>
<evidence type="ECO:0000256" key="1">
    <source>
        <dbReference type="SAM" id="MobiDB-lite"/>
    </source>
</evidence>
<evidence type="ECO:0000313" key="3">
    <source>
        <dbReference type="Proteomes" id="UP000324222"/>
    </source>
</evidence>